<gene>
    <name evidence="1" type="ORF">SCF082_LOCUS6175</name>
</gene>
<name>A0ABP0IAV0_9DINO</name>
<dbReference type="EMBL" id="CAXAMM010003381">
    <property type="protein sequence ID" value="CAK8999715.1"/>
    <property type="molecule type" value="Genomic_DNA"/>
</dbReference>
<protein>
    <submittedName>
        <fullName evidence="1">Uncharacterized protein</fullName>
    </submittedName>
</protein>
<evidence type="ECO:0000313" key="1">
    <source>
        <dbReference type="EMBL" id="CAK8999715.1"/>
    </source>
</evidence>
<comment type="caution">
    <text evidence="1">The sequence shown here is derived from an EMBL/GenBank/DDBJ whole genome shotgun (WGS) entry which is preliminary data.</text>
</comment>
<sequence length="112" mass="12575">MQLPTPSYAISQGRRFGWIWGTNRKQTHESQCIEKKYTRLCPAGTAMYVKEIDPGQCISGHGDLALEKVDVFSYECPKELLSGDKTAAKYSGRYRNQRGDAFSECKCSPACQ</sequence>
<accession>A0ABP0IAV0</accession>
<reference evidence="1 2" key="1">
    <citation type="submission" date="2024-02" db="EMBL/GenBank/DDBJ databases">
        <authorList>
            <person name="Chen Y."/>
            <person name="Shah S."/>
            <person name="Dougan E. K."/>
            <person name="Thang M."/>
            <person name="Chan C."/>
        </authorList>
    </citation>
    <scope>NUCLEOTIDE SEQUENCE [LARGE SCALE GENOMIC DNA]</scope>
</reference>
<proteinExistence type="predicted"/>
<dbReference type="Proteomes" id="UP001642464">
    <property type="component" value="Unassembled WGS sequence"/>
</dbReference>
<organism evidence="1 2">
    <name type="scientific">Durusdinium trenchii</name>
    <dbReference type="NCBI Taxonomy" id="1381693"/>
    <lineage>
        <taxon>Eukaryota</taxon>
        <taxon>Sar</taxon>
        <taxon>Alveolata</taxon>
        <taxon>Dinophyceae</taxon>
        <taxon>Suessiales</taxon>
        <taxon>Symbiodiniaceae</taxon>
        <taxon>Durusdinium</taxon>
    </lineage>
</organism>
<keyword evidence="2" id="KW-1185">Reference proteome</keyword>
<evidence type="ECO:0000313" key="2">
    <source>
        <dbReference type="Proteomes" id="UP001642464"/>
    </source>
</evidence>